<evidence type="ECO:0000313" key="6">
    <source>
        <dbReference type="Proteomes" id="UP000192940"/>
    </source>
</evidence>
<protein>
    <submittedName>
        <fullName evidence="5">Transcriptional regulators</fullName>
    </submittedName>
</protein>
<dbReference type="PANTHER" id="PTHR42756:SF1">
    <property type="entry name" value="TRANSCRIPTIONAL REPRESSOR OF EMRAB OPERON"/>
    <property type="match status" value="1"/>
</dbReference>
<organism evidence="5 6">
    <name type="scientific">Paenibacillus uliginis N3/975</name>
    <dbReference type="NCBI Taxonomy" id="1313296"/>
    <lineage>
        <taxon>Bacteria</taxon>
        <taxon>Bacillati</taxon>
        <taxon>Bacillota</taxon>
        <taxon>Bacilli</taxon>
        <taxon>Bacillales</taxon>
        <taxon>Paenibacillaceae</taxon>
        <taxon>Paenibacillus</taxon>
    </lineage>
</organism>
<evidence type="ECO:0000259" key="4">
    <source>
        <dbReference type="PROSITE" id="PS50995"/>
    </source>
</evidence>
<keyword evidence="1" id="KW-0805">Transcription regulation</keyword>
<dbReference type="Pfam" id="PF01047">
    <property type="entry name" value="MarR"/>
    <property type="match status" value="1"/>
</dbReference>
<evidence type="ECO:0000313" key="5">
    <source>
        <dbReference type="EMBL" id="SMF77154.1"/>
    </source>
</evidence>
<dbReference type="InterPro" id="IPR036390">
    <property type="entry name" value="WH_DNA-bd_sf"/>
</dbReference>
<keyword evidence="3" id="KW-0804">Transcription</keyword>
<dbReference type="EMBL" id="LT840184">
    <property type="protein sequence ID" value="SMF77154.1"/>
    <property type="molecule type" value="Genomic_DNA"/>
</dbReference>
<keyword evidence="6" id="KW-1185">Reference proteome</keyword>
<dbReference type="PANTHER" id="PTHR42756">
    <property type="entry name" value="TRANSCRIPTIONAL REGULATOR, MARR"/>
    <property type="match status" value="1"/>
</dbReference>
<dbReference type="SUPFAM" id="SSF46785">
    <property type="entry name" value="Winged helix' DNA-binding domain"/>
    <property type="match status" value="1"/>
</dbReference>
<dbReference type="STRING" id="1313296.SAMN05661091_1404"/>
<feature type="domain" description="HTH marR-type" evidence="4">
    <location>
        <begin position="1"/>
        <end position="150"/>
    </location>
</feature>
<reference evidence="5 6" key="1">
    <citation type="submission" date="2017-04" db="EMBL/GenBank/DDBJ databases">
        <authorList>
            <person name="Afonso C.L."/>
            <person name="Miller P.J."/>
            <person name="Scott M.A."/>
            <person name="Spackman E."/>
            <person name="Goraichik I."/>
            <person name="Dimitrov K.M."/>
            <person name="Suarez D.L."/>
            <person name="Swayne D.E."/>
        </authorList>
    </citation>
    <scope>NUCLEOTIDE SEQUENCE [LARGE SCALE GENOMIC DNA]</scope>
    <source>
        <strain evidence="5 6">N3/975</strain>
    </source>
</reference>
<dbReference type="InterPro" id="IPR000835">
    <property type="entry name" value="HTH_MarR-typ"/>
</dbReference>
<dbReference type="PRINTS" id="PR00598">
    <property type="entry name" value="HTHMARR"/>
</dbReference>
<dbReference type="GO" id="GO:0003677">
    <property type="term" value="F:DNA binding"/>
    <property type="evidence" value="ECO:0007669"/>
    <property type="project" value="UniProtKB-KW"/>
</dbReference>
<dbReference type="Gene3D" id="1.10.10.10">
    <property type="entry name" value="Winged helix-like DNA-binding domain superfamily/Winged helix DNA-binding domain"/>
    <property type="match status" value="1"/>
</dbReference>
<keyword evidence="2" id="KW-0238">DNA-binding</keyword>
<dbReference type="GO" id="GO:0003700">
    <property type="term" value="F:DNA-binding transcription factor activity"/>
    <property type="evidence" value="ECO:0007669"/>
    <property type="project" value="InterPro"/>
</dbReference>
<gene>
    <name evidence="5" type="ORF">SAMN05661091_1404</name>
</gene>
<name>A0A1X7GZD6_9BACL</name>
<dbReference type="RefSeq" id="WP_208918343.1">
    <property type="nucleotide sequence ID" value="NZ_LT840184.1"/>
</dbReference>
<evidence type="ECO:0000256" key="1">
    <source>
        <dbReference type="ARBA" id="ARBA00023015"/>
    </source>
</evidence>
<dbReference type="PROSITE" id="PS50995">
    <property type="entry name" value="HTH_MARR_2"/>
    <property type="match status" value="1"/>
</dbReference>
<evidence type="ECO:0000256" key="2">
    <source>
        <dbReference type="ARBA" id="ARBA00023125"/>
    </source>
</evidence>
<dbReference type="SMART" id="SM00347">
    <property type="entry name" value="HTH_MARR"/>
    <property type="match status" value="1"/>
</dbReference>
<proteinExistence type="predicted"/>
<sequence>MDQERSQGKRLIEAMAKIKRVSSKHKFDDLLPQREFYVMEIINSRMQCNNSDEQEQLAPPGIKVSELSEILHITMPSVSQMINGLEQKGYVKRITTKNDRRVVYITLDVEGEAALKKAKKTFLSFTDEIVTRLGHEETEQLITLCTRLYEIIGDIKSRQS</sequence>
<dbReference type="InterPro" id="IPR036388">
    <property type="entry name" value="WH-like_DNA-bd_sf"/>
</dbReference>
<accession>A0A1X7GZD6</accession>
<dbReference type="Proteomes" id="UP000192940">
    <property type="component" value="Chromosome I"/>
</dbReference>
<dbReference type="AlphaFoldDB" id="A0A1X7GZD6"/>
<evidence type="ECO:0000256" key="3">
    <source>
        <dbReference type="ARBA" id="ARBA00023163"/>
    </source>
</evidence>